<accession>A0A7K0I9Z8</accession>
<gene>
    <name evidence="2" type="ORF">GKG38_06650</name>
</gene>
<feature type="domain" description="Helix-turn-helix" evidence="1">
    <location>
        <begin position="20"/>
        <end position="67"/>
    </location>
</feature>
<dbReference type="InterPro" id="IPR010093">
    <property type="entry name" value="SinI_DNA-bd"/>
</dbReference>
<dbReference type="RefSeq" id="WP_123674031.1">
    <property type="nucleotide sequence ID" value="NZ_JAJCNT010000015.1"/>
</dbReference>
<comment type="caution">
    <text evidence="2">The sequence shown here is derived from an EMBL/GenBank/DDBJ whole genome shotgun (WGS) entry which is preliminary data.</text>
</comment>
<reference evidence="2 3" key="1">
    <citation type="journal article" date="2019" name="Nat. Med.">
        <title>A library of human gut bacterial isolates paired with longitudinal multiomics data enables mechanistic microbiome research.</title>
        <authorList>
            <person name="Poyet M."/>
            <person name="Groussin M."/>
            <person name="Gibbons S.M."/>
            <person name="Avila-Pacheco J."/>
            <person name="Jiang X."/>
            <person name="Kearney S.M."/>
            <person name="Perrotta A.R."/>
            <person name="Berdy B."/>
            <person name="Zhao S."/>
            <person name="Lieberman T.D."/>
            <person name="Swanson P.K."/>
            <person name="Smith M."/>
            <person name="Roesemann S."/>
            <person name="Alexander J.E."/>
            <person name="Rich S.A."/>
            <person name="Livny J."/>
            <person name="Vlamakis H."/>
            <person name="Clish C."/>
            <person name="Bullock K."/>
            <person name="Deik A."/>
            <person name="Scott J."/>
            <person name="Pierce K.A."/>
            <person name="Xavier R.J."/>
            <person name="Alm E.J."/>
        </authorList>
    </citation>
    <scope>NUCLEOTIDE SEQUENCE [LARGE SCALE GENOMIC DNA]</scope>
    <source>
        <strain evidence="2 3">BIOML-A1</strain>
    </source>
</reference>
<name>A0A7K0I9Z8_9ACTN</name>
<evidence type="ECO:0000313" key="2">
    <source>
        <dbReference type="EMBL" id="MSA94741.1"/>
    </source>
</evidence>
<sequence>MEAPTLAERIESDLAAYDSVMTPDQVARVLHVTSKCVRDMCVDGRLQGSKAGKLWRIPKPALVDHLAGVRR</sequence>
<dbReference type="EMBL" id="WKZA01000022">
    <property type="protein sequence ID" value="MSA94741.1"/>
    <property type="molecule type" value="Genomic_DNA"/>
</dbReference>
<dbReference type="NCBIfam" id="TIGR01764">
    <property type="entry name" value="excise"/>
    <property type="match status" value="1"/>
</dbReference>
<dbReference type="InterPro" id="IPR041657">
    <property type="entry name" value="HTH_17"/>
</dbReference>
<evidence type="ECO:0000313" key="3">
    <source>
        <dbReference type="Proteomes" id="UP000462865"/>
    </source>
</evidence>
<evidence type="ECO:0000259" key="1">
    <source>
        <dbReference type="Pfam" id="PF12728"/>
    </source>
</evidence>
<dbReference type="AlphaFoldDB" id="A0A7K0I9Z8"/>
<proteinExistence type="predicted"/>
<organism evidence="2 3">
    <name type="scientific">Gordonibacter urolithinfaciens</name>
    <dbReference type="NCBI Taxonomy" id="1335613"/>
    <lineage>
        <taxon>Bacteria</taxon>
        <taxon>Bacillati</taxon>
        <taxon>Actinomycetota</taxon>
        <taxon>Coriobacteriia</taxon>
        <taxon>Eggerthellales</taxon>
        <taxon>Eggerthellaceae</taxon>
        <taxon>Gordonibacter</taxon>
    </lineage>
</organism>
<dbReference type="Pfam" id="PF12728">
    <property type="entry name" value="HTH_17"/>
    <property type="match status" value="1"/>
</dbReference>
<protein>
    <submittedName>
        <fullName evidence="2">Helix-turn-helix domain-containing protein</fullName>
    </submittedName>
</protein>
<dbReference type="GO" id="GO:0003677">
    <property type="term" value="F:DNA binding"/>
    <property type="evidence" value="ECO:0007669"/>
    <property type="project" value="InterPro"/>
</dbReference>
<dbReference type="Proteomes" id="UP000462865">
    <property type="component" value="Unassembled WGS sequence"/>
</dbReference>